<reference evidence="8 9" key="1">
    <citation type="submission" date="2016-05" db="EMBL/GenBank/DDBJ databases">
        <title>First whole genome sequencing of Entamoeba histolytica HM1:IMSS-clone-6.</title>
        <authorList>
            <person name="Mukherjee Avik.K."/>
            <person name="Izumyama S."/>
            <person name="Nakada-Tsukui K."/>
            <person name="Nozaki T."/>
        </authorList>
    </citation>
    <scope>NUCLEOTIDE SEQUENCE [LARGE SCALE GENOMIC DNA]</scope>
    <source>
        <strain evidence="8 9">HM1:IMSS clone 6</strain>
    </source>
</reference>
<name>A0A175JS66_ENTHI</name>
<dbReference type="GO" id="GO:0005634">
    <property type="term" value="C:nucleus"/>
    <property type="evidence" value="ECO:0007669"/>
    <property type="project" value="UniProtKB-SubCell"/>
</dbReference>
<evidence type="ECO:0000256" key="2">
    <source>
        <dbReference type="ARBA" id="ARBA00007453"/>
    </source>
</evidence>
<dbReference type="InterPro" id="IPR050358">
    <property type="entry name" value="RSE1/DDB1/CFT1"/>
</dbReference>
<dbReference type="FunFam" id="2.130.10.10:FF:001392">
    <property type="entry name" value="Damaged DNA binding protein"/>
    <property type="match status" value="1"/>
</dbReference>
<dbReference type="PANTHER" id="PTHR10644">
    <property type="entry name" value="DNA REPAIR/RNA PROCESSING CPSF FAMILY"/>
    <property type="match status" value="1"/>
</dbReference>
<dbReference type="InterPro" id="IPR011047">
    <property type="entry name" value="Quinoprotein_ADH-like_sf"/>
</dbReference>
<dbReference type="InterPro" id="IPR018846">
    <property type="entry name" value="Beta-prop_RSE1/DDB1/CPSF1_1st"/>
</dbReference>
<dbReference type="AlphaFoldDB" id="A0A175JS66"/>
<dbReference type="FunFam" id="2.130.10.10:FF:001395">
    <property type="entry name" value="Damaged DNA binding protein"/>
    <property type="match status" value="1"/>
</dbReference>
<dbReference type="VEuPathDB" id="AmoebaDB:KM1_047710"/>
<dbReference type="InterPro" id="IPR015943">
    <property type="entry name" value="WD40/YVTN_repeat-like_dom_sf"/>
</dbReference>
<accession>A0A175JS66</accession>
<protein>
    <recommendedName>
        <fullName evidence="3">DNA damage-binding protein 1</fullName>
    </recommendedName>
</protein>
<dbReference type="GO" id="GO:0003676">
    <property type="term" value="F:nucleic acid binding"/>
    <property type="evidence" value="ECO:0007669"/>
    <property type="project" value="InterPro"/>
</dbReference>
<dbReference type="Proteomes" id="UP000078387">
    <property type="component" value="Unassembled WGS sequence"/>
</dbReference>
<feature type="domain" description="RSE1/DDB1/CPSF1 C-terminal" evidence="5">
    <location>
        <begin position="691"/>
        <end position="943"/>
    </location>
</feature>
<dbReference type="Gene3D" id="2.130.10.10">
    <property type="entry name" value="YVTN repeat-like/Quinoprotein amine dehydrogenase"/>
    <property type="match status" value="2"/>
</dbReference>
<dbReference type="VEuPathDB" id="AmoebaDB:EHI8A_021820"/>
<dbReference type="VEuPathDB" id="AmoebaDB:EHI5A_040380"/>
<evidence type="ECO:0000256" key="1">
    <source>
        <dbReference type="ARBA" id="ARBA00004123"/>
    </source>
</evidence>
<dbReference type="InterPro" id="IPR058543">
    <property type="entry name" value="Beta-prop_RSE1/DDB1/CPSF1_2nd"/>
</dbReference>
<dbReference type="Pfam" id="PF10433">
    <property type="entry name" value="Beta-prop_RSE1_1st"/>
    <property type="match status" value="1"/>
</dbReference>
<sequence length="1004" mass="113232">MSQDNNHFFMFNTLINPSGVSHSITAQLTLNINYLVVSKLNLLELYEINSTGLIPLTTKRYSSGITLLLKYKPLKDITDYLIVVTQSNEIEILKLTTSALHIISSGSLKDTFGRKAFFGVKAVISPNNQILLLNLYEQLIKVVLLPQYPKDQLTASNIKVNHSHILDMTFCLLNDSYQLALLHENKRDIRHIDTYTLNSFNELEKGSFSQPNVGSTTSRILGFKDGIIGIFVISDEIGCYFNGNGKHILCNLNQYPNTACCFIKKDVLIMTDSKRNLDTLEFKVNINNEILEITKKQSPKLLQSISSTISYLSNKILFIGSLNGDNLIMNLNGKILEKWSNFGSLMDARQISNREDYLVVGNGGGKGSIGLMIKGSGIEELGSCEINDIKSVESIEYDRKKYVIVGFEEESNIWEIYQQSKHIKIEESSLKKVIGKERVICCGIIKERLIFVCKKGIYSIDKHQKKNTLMKFDSFITHAKFINQQIYFIYGTELFKITEELKIQKMKDLEQNVSCFDINEIIVIGLWDGNILIFDINGVLKKTEVVDTIGRSILIDHNKIYVGCDNEIIVFLYNQMEEDCTYKNKLKYHIETSQSIKLKKIYSIPCVIANKTFTFQQTGLVPLAVEDLIDICESPVGDYGVICATKRGIVFGLMKEMSRVTFKMIHSGENCCKIATDGSYGLLVGKTIKSINLIDGSFGVTTIELKSNELALCVDSLEDNIYAVGTAIIRENEIEPSSGRILLIRQDTEGLIYIVGTEDYDGAVYCLKKCQKGIVAFINRNVHVIEKKGKDLNTKQNMLLPLIGVSLDICKDYIIAGDLARSLSVYRYRNDIEHLDVVGKDNQIVWSSCVGSIESEYGTSFLVADVSGNIKIFNSDEEEPKTDDEKINLISQVHVADSINFIQKSFYKGCLMGGVHGGIYNICEISKEHYLFLNKIQSKLVKSNWRESVNTQQASPMMNCIDGDKIESILEWSEKKQMLLAQKIGVEHQEMIEKIQSLFSLVFN</sequence>
<evidence type="ECO:0000313" key="8">
    <source>
        <dbReference type="EMBL" id="GAT96312.1"/>
    </source>
</evidence>
<dbReference type="UniPathway" id="UPA00143"/>
<dbReference type="Pfam" id="PF23726">
    <property type="entry name" value="Beta-prop_RSE1_2nd"/>
    <property type="match status" value="1"/>
</dbReference>
<evidence type="ECO:0000259" key="5">
    <source>
        <dbReference type="Pfam" id="PF03178"/>
    </source>
</evidence>
<dbReference type="eggNOG" id="KOG1897">
    <property type="taxonomic scope" value="Eukaryota"/>
</dbReference>
<gene>
    <name evidence="8" type="ORF">CL6EHI_031270</name>
</gene>
<dbReference type="VEuPathDB" id="AmoebaDB:EHI7A_024770"/>
<dbReference type="VEuPathDB" id="AmoebaDB:EHI_031270"/>
<dbReference type="GO" id="GO:0016567">
    <property type="term" value="P:protein ubiquitination"/>
    <property type="evidence" value="ECO:0007669"/>
    <property type="project" value="UniProtKB-UniPathway"/>
</dbReference>
<comment type="similarity">
    <text evidence="2">Belongs to the DDB1 family.</text>
</comment>
<evidence type="ECO:0000259" key="6">
    <source>
        <dbReference type="Pfam" id="PF10433"/>
    </source>
</evidence>
<proteinExistence type="inferred from homology"/>
<comment type="subcellular location">
    <subcellularLocation>
        <location evidence="1">Nucleus</location>
    </subcellularLocation>
</comment>
<evidence type="ECO:0000256" key="4">
    <source>
        <dbReference type="ARBA" id="ARBA00023242"/>
    </source>
</evidence>
<dbReference type="SUPFAM" id="SSF50998">
    <property type="entry name" value="Quinoprotein alcohol dehydrogenase-like"/>
    <property type="match status" value="1"/>
</dbReference>
<organism evidence="8 9">
    <name type="scientific">Entamoeba histolytica</name>
    <dbReference type="NCBI Taxonomy" id="5759"/>
    <lineage>
        <taxon>Eukaryota</taxon>
        <taxon>Amoebozoa</taxon>
        <taxon>Evosea</taxon>
        <taxon>Archamoebae</taxon>
        <taxon>Mastigamoebida</taxon>
        <taxon>Entamoebidae</taxon>
        <taxon>Entamoeba</taxon>
    </lineage>
</organism>
<evidence type="ECO:0000259" key="7">
    <source>
        <dbReference type="Pfam" id="PF23726"/>
    </source>
</evidence>
<evidence type="ECO:0000256" key="3">
    <source>
        <dbReference type="ARBA" id="ARBA00014577"/>
    </source>
</evidence>
<comment type="caution">
    <text evidence="8">The sequence shown here is derived from an EMBL/GenBank/DDBJ whole genome shotgun (WGS) entry which is preliminary data.</text>
</comment>
<dbReference type="Pfam" id="PF03178">
    <property type="entry name" value="CPSF_A"/>
    <property type="match status" value="1"/>
</dbReference>
<feature type="domain" description="RSE1/DDB1/CPSF1 first beta-propeller" evidence="6">
    <location>
        <begin position="20"/>
        <end position="334"/>
    </location>
</feature>
<dbReference type="InterPro" id="IPR004871">
    <property type="entry name" value="RSE1/DDB1/CPSF1_C"/>
</dbReference>
<dbReference type="FunFam" id="2.130.10.10:FF:001391">
    <property type="entry name" value="Damaged DNA binding protein"/>
    <property type="match status" value="1"/>
</dbReference>
<keyword evidence="4" id="KW-0539">Nucleus</keyword>
<dbReference type="EMBL" id="BDEQ01000001">
    <property type="protein sequence ID" value="GAT96312.1"/>
    <property type="molecule type" value="Genomic_DNA"/>
</dbReference>
<evidence type="ECO:0000313" key="9">
    <source>
        <dbReference type="Proteomes" id="UP000078387"/>
    </source>
</evidence>
<feature type="domain" description="RSE1/DDB1/CPSF1 second beta-propeller" evidence="7">
    <location>
        <begin position="378"/>
        <end position="554"/>
    </location>
</feature>
<dbReference type="Gene3D" id="1.10.150.910">
    <property type="match status" value="1"/>
</dbReference>